<dbReference type="PROSITE" id="PS50931">
    <property type="entry name" value="HTH_LYSR"/>
    <property type="match status" value="1"/>
</dbReference>
<dbReference type="InterPro" id="IPR036388">
    <property type="entry name" value="WH-like_DNA-bd_sf"/>
</dbReference>
<dbReference type="Gene3D" id="1.10.10.10">
    <property type="entry name" value="Winged helix-like DNA-binding domain superfamily/Winged helix DNA-binding domain"/>
    <property type="match status" value="1"/>
</dbReference>
<evidence type="ECO:0000256" key="2">
    <source>
        <dbReference type="ARBA" id="ARBA00023015"/>
    </source>
</evidence>
<comment type="similarity">
    <text evidence="1">Belongs to the LysR transcriptional regulatory family.</text>
</comment>
<dbReference type="GO" id="GO:0003677">
    <property type="term" value="F:DNA binding"/>
    <property type="evidence" value="ECO:0007669"/>
    <property type="project" value="UniProtKB-KW"/>
</dbReference>
<dbReference type="Pfam" id="PF03466">
    <property type="entry name" value="LysR_substrate"/>
    <property type="match status" value="1"/>
</dbReference>
<keyword evidence="2" id="KW-0805">Transcription regulation</keyword>
<keyword evidence="7" id="KW-1185">Reference proteome</keyword>
<dbReference type="PRINTS" id="PR00039">
    <property type="entry name" value="HTHLYSR"/>
</dbReference>
<proteinExistence type="inferred from homology"/>
<comment type="caution">
    <text evidence="6">The sequence shown here is derived from an EMBL/GenBank/DDBJ whole genome shotgun (WGS) entry which is preliminary data.</text>
</comment>
<protein>
    <submittedName>
        <fullName evidence="6">LysR family transcriptional regulator</fullName>
    </submittedName>
</protein>
<feature type="domain" description="HTH lysR-type" evidence="5">
    <location>
        <begin position="6"/>
        <end position="63"/>
    </location>
</feature>
<dbReference type="Proteomes" id="UP000048984">
    <property type="component" value="Unassembled WGS sequence"/>
</dbReference>
<dbReference type="Pfam" id="PF00126">
    <property type="entry name" value="HTH_1"/>
    <property type="match status" value="1"/>
</dbReference>
<dbReference type="AlphaFoldDB" id="A0A0P6VFD4"/>
<dbReference type="GO" id="GO:0032993">
    <property type="term" value="C:protein-DNA complex"/>
    <property type="evidence" value="ECO:0007669"/>
    <property type="project" value="TreeGrafter"/>
</dbReference>
<reference evidence="6 7" key="1">
    <citation type="submission" date="2015-09" db="EMBL/GenBank/DDBJ databases">
        <authorList>
            <person name="Jackson K.R."/>
            <person name="Lunt B.L."/>
            <person name="Fisher J.N.B."/>
            <person name="Gardner A.V."/>
            <person name="Bailey M.E."/>
            <person name="Deus L.M."/>
            <person name="Earl A.S."/>
            <person name="Gibby P.D."/>
            <person name="Hartmann K.A."/>
            <person name="Liu J.E."/>
            <person name="Manci A.M."/>
            <person name="Nielsen D.A."/>
            <person name="Solomon M.B."/>
            <person name="Breakwell D.P."/>
            <person name="Burnett S.H."/>
            <person name="Grose J.H."/>
        </authorList>
    </citation>
    <scope>NUCLEOTIDE SEQUENCE [LARGE SCALE GENOMIC DNA]</scope>
    <source>
        <strain evidence="6 7">16</strain>
    </source>
</reference>
<dbReference type="PANTHER" id="PTHR30346">
    <property type="entry name" value="TRANSCRIPTIONAL DUAL REGULATOR HCAR-RELATED"/>
    <property type="match status" value="1"/>
</dbReference>
<evidence type="ECO:0000313" key="7">
    <source>
        <dbReference type="Proteomes" id="UP000048984"/>
    </source>
</evidence>
<evidence type="ECO:0000256" key="4">
    <source>
        <dbReference type="ARBA" id="ARBA00023163"/>
    </source>
</evidence>
<dbReference type="InterPro" id="IPR000847">
    <property type="entry name" value="LysR_HTH_N"/>
</dbReference>
<evidence type="ECO:0000256" key="1">
    <source>
        <dbReference type="ARBA" id="ARBA00009437"/>
    </source>
</evidence>
<dbReference type="STRING" id="665126.ABB55_28300"/>
<dbReference type="FunFam" id="1.10.10.10:FF:000001">
    <property type="entry name" value="LysR family transcriptional regulator"/>
    <property type="match status" value="1"/>
</dbReference>
<reference evidence="6 7" key="2">
    <citation type="submission" date="2015-10" db="EMBL/GenBank/DDBJ databases">
        <title>Draft Genome Sequence of Prosthecomicrobium hirschii ATCC 27832.</title>
        <authorList>
            <person name="Daniel J."/>
            <person name="Givan S.A."/>
            <person name="Brun Y.V."/>
            <person name="Brown P.J."/>
        </authorList>
    </citation>
    <scope>NUCLEOTIDE SEQUENCE [LARGE SCALE GENOMIC DNA]</scope>
    <source>
        <strain evidence="6 7">16</strain>
    </source>
</reference>
<dbReference type="RefSeq" id="WP_054362428.1">
    <property type="nucleotide sequence ID" value="NZ_LJYW01000004.1"/>
</dbReference>
<dbReference type="GO" id="GO:0003700">
    <property type="term" value="F:DNA-binding transcription factor activity"/>
    <property type="evidence" value="ECO:0007669"/>
    <property type="project" value="InterPro"/>
</dbReference>
<dbReference type="EMBL" id="LJYW01000004">
    <property type="protein sequence ID" value="KPL50718.1"/>
    <property type="molecule type" value="Genomic_DNA"/>
</dbReference>
<dbReference type="PANTHER" id="PTHR30346:SF0">
    <property type="entry name" value="HCA OPERON TRANSCRIPTIONAL ACTIVATOR HCAR"/>
    <property type="match status" value="1"/>
</dbReference>
<dbReference type="InterPro" id="IPR005119">
    <property type="entry name" value="LysR_subst-bd"/>
</dbReference>
<dbReference type="InterPro" id="IPR036390">
    <property type="entry name" value="WH_DNA-bd_sf"/>
</dbReference>
<evidence type="ECO:0000256" key="3">
    <source>
        <dbReference type="ARBA" id="ARBA00023125"/>
    </source>
</evidence>
<keyword evidence="3" id="KW-0238">DNA-binding</keyword>
<sequence>MPDLALDLRFLRYAILVAEHGSFRRAADAMNLSQSTVSRRIQLLERRVGVPLFERSRSGVRPTPAGERFIREAAFGAEHIRQAVSSLSMEKRGQIGELKIGLMASLASGFLADVLEAFHFRFPNIDIKIEEATAQATAAGVLSGRLDAAFIPGEPRLPGCQAMHLWGEPLYVAVSKHHSMAARVGVNWEDLRDETFLVAADVHGPEVEAIIVRQLSGLGFHPRISVQRVGRENLLNMVGMGFGVTLAATSTQGASYPAVIFVPLAEGGEVFNSSVVWSTNNVNPALKRLLDLSASIAKTHQRRSSTVLEAIQRLT</sequence>
<keyword evidence="4" id="KW-0804">Transcription</keyword>
<dbReference type="CDD" id="cd08414">
    <property type="entry name" value="PBP2_LTTR_aromatics_like"/>
    <property type="match status" value="1"/>
</dbReference>
<evidence type="ECO:0000259" key="5">
    <source>
        <dbReference type="PROSITE" id="PS50931"/>
    </source>
</evidence>
<accession>A0A0P6VFD4</accession>
<gene>
    <name evidence="6" type="ORF">ABB55_28300</name>
</gene>
<name>A0A0P6VFD4_9HYPH</name>
<dbReference type="Gene3D" id="3.40.190.10">
    <property type="entry name" value="Periplasmic binding protein-like II"/>
    <property type="match status" value="2"/>
</dbReference>
<evidence type="ECO:0000313" key="6">
    <source>
        <dbReference type="EMBL" id="KPL50718.1"/>
    </source>
</evidence>
<dbReference type="SUPFAM" id="SSF46785">
    <property type="entry name" value="Winged helix' DNA-binding domain"/>
    <property type="match status" value="1"/>
</dbReference>
<dbReference type="SUPFAM" id="SSF53850">
    <property type="entry name" value="Periplasmic binding protein-like II"/>
    <property type="match status" value="1"/>
</dbReference>
<organism evidence="6 7">
    <name type="scientific">Prosthecodimorpha hirschii</name>
    <dbReference type="NCBI Taxonomy" id="665126"/>
    <lineage>
        <taxon>Bacteria</taxon>
        <taxon>Pseudomonadati</taxon>
        <taxon>Pseudomonadota</taxon>
        <taxon>Alphaproteobacteria</taxon>
        <taxon>Hyphomicrobiales</taxon>
        <taxon>Ancalomicrobiaceae</taxon>
        <taxon>Prosthecodimorpha</taxon>
    </lineage>
</organism>